<comment type="caution">
    <text evidence="2">The sequence shown here is derived from an EMBL/GenBank/DDBJ whole genome shotgun (WGS) entry which is preliminary data.</text>
</comment>
<name>A0A3N0C8E0_9MICC</name>
<sequence>MFVKAAVVGRMPARITNMPLRTTIKTTWTREAIRPINPRTMRMNTPIPVWPDTTRRLIASAKPLPSVDRSMMAAEKASAAMTRMEMTPKPRPETKASVMRDRRRSFSGAPRCSQIIRMPPRMTARTASDRVQSINSLFTTETTGLGVAPSELARFTVGMDTQKVDRVVTI</sequence>
<evidence type="ECO:0000313" key="2">
    <source>
        <dbReference type="EMBL" id="RNL59184.1"/>
    </source>
</evidence>
<gene>
    <name evidence="2" type="ORF">D7003_02690</name>
</gene>
<dbReference type="Proteomes" id="UP000273807">
    <property type="component" value="Unassembled WGS sequence"/>
</dbReference>
<dbReference type="EMBL" id="RBED01000045">
    <property type="protein sequence ID" value="RNL59184.1"/>
    <property type="molecule type" value="Genomic_DNA"/>
</dbReference>
<proteinExistence type="predicted"/>
<organism evidence="2 3">
    <name type="scientific">Arthrobacter oryzae</name>
    <dbReference type="NCBI Taxonomy" id="409290"/>
    <lineage>
        <taxon>Bacteria</taxon>
        <taxon>Bacillati</taxon>
        <taxon>Actinomycetota</taxon>
        <taxon>Actinomycetes</taxon>
        <taxon>Micrococcales</taxon>
        <taxon>Micrococcaceae</taxon>
        <taxon>Arthrobacter</taxon>
    </lineage>
</organism>
<feature type="compositionally biased region" description="Basic and acidic residues" evidence="1">
    <location>
        <begin position="86"/>
        <end position="100"/>
    </location>
</feature>
<evidence type="ECO:0000313" key="3">
    <source>
        <dbReference type="Proteomes" id="UP000273807"/>
    </source>
</evidence>
<protein>
    <submittedName>
        <fullName evidence="2">Uncharacterized protein</fullName>
    </submittedName>
</protein>
<keyword evidence="3" id="KW-1185">Reference proteome</keyword>
<reference evidence="2 3" key="1">
    <citation type="submission" date="2018-10" db="EMBL/GenBank/DDBJ databases">
        <title>Genome sequencing of Arthrobacter oryzae TNB02.</title>
        <authorList>
            <person name="Cho Y.-J."/>
            <person name="Cho A."/>
            <person name="Kim O.-S."/>
        </authorList>
    </citation>
    <scope>NUCLEOTIDE SEQUENCE [LARGE SCALE GENOMIC DNA]</scope>
    <source>
        <strain evidence="2 3">TNB02</strain>
    </source>
</reference>
<accession>A0A3N0C8E0</accession>
<evidence type="ECO:0000256" key="1">
    <source>
        <dbReference type="SAM" id="MobiDB-lite"/>
    </source>
</evidence>
<dbReference type="AlphaFoldDB" id="A0A3N0C8E0"/>
<feature type="region of interest" description="Disordered" evidence="1">
    <location>
        <begin position="80"/>
        <end position="108"/>
    </location>
</feature>